<feature type="compositionally biased region" description="Low complexity" evidence="1">
    <location>
        <begin position="555"/>
        <end position="565"/>
    </location>
</feature>
<protein>
    <recommendedName>
        <fullName evidence="2">DUF6824 domain-containing protein</fullName>
    </recommendedName>
</protein>
<feature type="compositionally biased region" description="Basic and acidic residues" evidence="1">
    <location>
        <begin position="258"/>
        <end position="273"/>
    </location>
</feature>
<feature type="region of interest" description="Disordered" evidence="1">
    <location>
        <begin position="546"/>
        <end position="597"/>
    </location>
</feature>
<dbReference type="EMBL" id="HBGZ01021453">
    <property type="protein sequence ID" value="CAD9615805.1"/>
    <property type="molecule type" value="Transcribed_RNA"/>
</dbReference>
<evidence type="ECO:0000313" key="4">
    <source>
        <dbReference type="EMBL" id="CAD9615805.1"/>
    </source>
</evidence>
<dbReference type="AlphaFoldDB" id="A0A6U3XA59"/>
<feature type="region of interest" description="Disordered" evidence="1">
    <location>
        <begin position="501"/>
        <end position="525"/>
    </location>
</feature>
<proteinExistence type="predicted"/>
<evidence type="ECO:0000259" key="2">
    <source>
        <dbReference type="Pfam" id="PF20710"/>
    </source>
</evidence>
<feature type="region of interest" description="Disordered" evidence="1">
    <location>
        <begin position="255"/>
        <end position="281"/>
    </location>
</feature>
<feature type="domain" description="DUF6824" evidence="2">
    <location>
        <begin position="360"/>
        <end position="451"/>
    </location>
</feature>
<gene>
    <name evidence="3" type="ORF">SMAR0320_LOCUS15458</name>
    <name evidence="4" type="ORF">SMAR0320_LOCUS15459</name>
</gene>
<name>A0A6U3XA59_9STRA</name>
<evidence type="ECO:0000256" key="1">
    <source>
        <dbReference type="SAM" id="MobiDB-lite"/>
    </source>
</evidence>
<feature type="region of interest" description="Disordered" evidence="1">
    <location>
        <begin position="1"/>
        <end position="31"/>
    </location>
</feature>
<evidence type="ECO:0000313" key="3">
    <source>
        <dbReference type="EMBL" id="CAD9615802.1"/>
    </source>
</evidence>
<dbReference type="EMBL" id="HBGZ01021452">
    <property type="protein sequence ID" value="CAD9615802.1"/>
    <property type="molecule type" value="Transcribed_RNA"/>
</dbReference>
<accession>A0A6U3XA59</accession>
<feature type="domain" description="DUF6824" evidence="2">
    <location>
        <begin position="90"/>
        <end position="199"/>
    </location>
</feature>
<dbReference type="InterPro" id="IPR049227">
    <property type="entry name" value="DUF6824"/>
</dbReference>
<organism evidence="3">
    <name type="scientific">Skeletonema marinoi</name>
    <dbReference type="NCBI Taxonomy" id="267567"/>
    <lineage>
        <taxon>Eukaryota</taxon>
        <taxon>Sar</taxon>
        <taxon>Stramenopiles</taxon>
        <taxon>Ochrophyta</taxon>
        <taxon>Bacillariophyta</taxon>
        <taxon>Coscinodiscophyceae</taxon>
        <taxon>Thalassiosirophycidae</taxon>
        <taxon>Thalassiosirales</taxon>
        <taxon>Skeletonemataceae</taxon>
        <taxon>Skeletonema</taxon>
        <taxon>Skeletonema marinoi-dohrnii complex</taxon>
    </lineage>
</organism>
<sequence length="597" mass="65883">MMGQGHQEKNNGAVAANIATEGASSTHTSDELCSKRISFNDSDSSSHLSSSLPVKKRFKAGDYDVGVPIKEQPSAVSTGPGVTASPGINDVLLGKGSICFDHIGNRRFRVLVELNVDNYFDSDITASKVEDTSSRTSKQDDIIDSVLSSIQGNCPSGRFLLPVGKSEDSSNDNEVIEEDFDKMFWKSASNKEVRQKVHVTFLAAGRFFIKKDHISEIIKRASQVDDHGGDGVQSVDESNVDTMEQKASKINAGYRSVQTKDERASQVDAKTADKPTTPFTLNMNQPTSFSRILHTGISQQLSLANGLVNNYQSNYIPAMVSTFQSIPIEEFFMPDERDNASTAEAIIPHPAAFIMPSNYDVLCGSGQAFFHHIGNRRFRIMVEMNIERYEKEYLKVGRGENCEIHEIIAQINQSIAARCDPPGRFLAMDMNTGWWRVLSPMYSQLKVEQTLFQCMQVKQRAEKQRIVDLAIEAARQNDQITAAMKEASSFFENKVEAGSYSGYKPKRKRQESASLPKKGLPKGQDKSSIFFPSVFGDKDELMKAQEYAKSSLQRKSTTSKSSNNSESGCDPHQADDNSGVLDAVSGMITLSRRGSSS</sequence>
<dbReference type="Pfam" id="PF20710">
    <property type="entry name" value="DUF6824"/>
    <property type="match status" value="2"/>
</dbReference>
<reference evidence="3" key="1">
    <citation type="submission" date="2021-01" db="EMBL/GenBank/DDBJ databases">
        <authorList>
            <person name="Corre E."/>
            <person name="Pelletier E."/>
            <person name="Niang G."/>
            <person name="Scheremetjew M."/>
            <person name="Finn R."/>
            <person name="Kale V."/>
            <person name="Holt S."/>
            <person name="Cochrane G."/>
            <person name="Meng A."/>
            <person name="Brown T."/>
            <person name="Cohen L."/>
        </authorList>
    </citation>
    <scope>NUCLEOTIDE SEQUENCE</scope>
    <source>
        <strain evidence="3">SM1012Den-03</strain>
    </source>
</reference>